<proteinExistence type="inferred from homology"/>
<gene>
    <name evidence="2" type="ORF">NFIA_074340</name>
</gene>
<name>A1DDQ7_NEOFI</name>
<dbReference type="GeneID" id="4586347"/>
<evidence type="ECO:0008006" key="4">
    <source>
        <dbReference type="Google" id="ProtNLM"/>
    </source>
</evidence>
<protein>
    <recommendedName>
        <fullName evidence="4">DUF1264 domain protein</fullName>
    </recommendedName>
</protein>
<dbReference type="OrthoDB" id="1901244at2759"/>
<dbReference type="InterPro" id="IPR010686">
    <property type="entry name" value="OBAP-like"/>
</dbReference>
<dbReference type="OMA" id="RHVEAHH"/>
<dbReference type="STRING" id="331117.A1DDQ7"/>
<dbReference type="Pfam" id="PF06884">
    <property type="entry name" value="DUF1264"/>
    <property type="match status" value="1"/>
</dbReference>
<dbReference type="AlphaFoldDB" id="A1DDQ7"/>
<sequence>MSCHQHIPRDQDGIPGSALSTKSRVLEGGASMVQDFTPVKQICAHLNAFHIYASDPTRAVEANHYCTHVTEGLDLRQCLIYDSTKPNARLIGVEYMISPRLFETLPSEERKLWHTHEFEVKSGMLIMPAPAGVPKPAWEAAETSEMRDVIPLYGKTYHFWQVDRGDPLPLGAPQLMASFTSEDKVKLAHPKGLDGLLAGRDEAFGVDYKAKTEKRKDIESPNLSPDADTMV</sequence>
<dbReference type="RefSeq" id="XP_001259411.1">
    <property type="nucleotide sequence ID" value="XM_001259410.1"/>
</dbReference>
<dbReference type="eggNOG" id="ENOG502QR3B">
    <property type="taxonomic scope" value="Eukaryota"/>
</dbReference>
<dbReference type="VEuPathDB" id="FungiDB:NFIA_074340"/>
<organism evidence="2 3">
    <name type="scientific">Neosartorya fischeri (strain ATCC 1020 / DSM 3700 / CBS 544.65 / FGSC A1164 / JCM 1740 / NRRL 181 / WB 181)</name>
    <name type="common">Aspergillus fischerianus</name>
    <dbReference type="NCBI Taxonomy" id="331117"/>
    <lineage>
        <taxon>Eukaryota</taxon>
        <taxon>Fungi</taxon>
        <taxon>Dikarya</taxon>
        <taxon>Ascomycota</taxon>
        <taxon>Pezizomycotina</taxon>
        <taxon>Eurotiomycetes</taxon>
        <taxon>Eurotiomycetidae</taxon>
        <taxon>Eurotiales</taxon>
        <taxon>Aspergillaceae</taxon>
        <taxon>Aspergillus</taxon>
        <taxon>Aspergillus subgen. Fumigati</taxon>
    </lineage>
</organism>
<reference evidence="3" key="1">
    <citation type="journal article" date="2008" name="PLoS Genet.">
        <title>Genomic islands in the pathogenic filamentous fungus Aspergillus fumigatus.</title>
        <authorList>
            <person name="Fedorova N.D."/>
            <person name="Khaldi N."/>
            <person name="Joardar V.S."/>
            <person name="Maiti R."/>
            <person name="Amedeo P."/>
            <person name="Anderson M.J."/>
            <person name="Crabtree J."/>
            <person name="Silva J.C."/>
            <person name="Badger J.H."/>
            <person name="Albarraq A."/>
            <person name="Angiuoli S."/>
            <person name="Bussey H."/>
            <person name="Bowyer P."/>
            <person name="Cotty P.J."/>
            <person name="Dyer P.S."/>
            <person name="Egan A."/>
            <person name="Galens K."/>
            <person name="Fraser-Liggett C.M."/>
            <person name="Haas B.J."/>
            <person name="Inman J.M."/>
            <person name="Kent R."/>
            <person name="Lemieux S."/>
            <person name="Malavazi I."/>
            <person name="Orvis J."/>
            <person name="Roemer T."/>
            <person name="Ronning C.M."/>
            <person name="Sundaram J.P."/>
            <person name="Sutton G."/>
            <person name="Turner G."/>
            <person name="Venter J.C."/>
            <person name="White O.R."/>
            <person name="Whitty B.R."/>
            <person name="Youngman P."/>
            <person name="Wolfe K.H."/>
            <person name="Goldman G.H."/>
            <person name="Wortman J.R."/>
            <person name="Jiang B."/>
            <person name="Denning D.W."/>
            <person name="Nierman W.C."/>
        </authorList>
    </citation>
    <scope>NUCLEOTIDE SEQUENCE [LARGE SCALE GENOMIC DNA]</scope>
    <source>
        <strain evidence="3">ATCC 1020 / DSM 3700 / CBS 544.65 / FGSC A1164 / JCM 1740 / NRRL 181 / WB 181</strain>
    </source>
</reference>
<dbReference type="PANTHER" id="PTHR31360">
    <property type="match status" value="1"/>
</dbReference>
<evidence type="ECO:0000313" key="3">
    <source>
        <dbReference type="Proteomes" id="UP000006702"/>
    </source>
</evidence>
<keyword evidence="3" id="KW-1185">Reference proteome</keyword>
<dbReference type="Proteomes" id="UP000006702">
    <property type="component" value="Unassembled WGS sequence"/>
</dbReference>
<dbReference type="KEGG" id="nfi:NFIA_074340"/>
<dbReference type="EMBL" id="DS027696">
    <property type="protein sequence ID" value="EAW17514.1"/>
    <property type="molecule type" value="Genomic_DNA"/>
</dbReference>
<dbReference type="PANTHER" id="PTHR31360:SF0">
    <property type="entry name" value="OIL BODY-ASSOCIATED PROTEIN 1B"/>
    <property type="match status" value="1"/>
</dbReference>
<evidence type="ECO:0000256" key="1">
    <source>
        <dbReference type="ARBA" id="ARBA00009740"/>
    </source>
</evidence>
<evidence type="ECO:0000313" key="2">
    <source>
        <dbReference type="EMBL" id="EAW17514.1"/>
    </source>
</evidence>
<comment type="similarity">
    <text evidence="1">Belongs to the OBAP family.</text>
</comment>
<dbReference type="HOGENOM" id="CLU_071931_2_1_1"/>
<accession>A1DDQ7</accession>